<evidence type="ECO:0000259" key="3">
    <source>
        <dbReference type="Pfam" id="PF07910"/>
    </source>
</evidence>
<organism evidence="4 5">
    <name type="scientific">Mycena citricolor</name>
    <dbReference type="NCBI Taxonomy" id="2018698"/>
    <lineage>
        <taxon>Eukaryota</taxon>
        <taxon>Fungi</taxon>
        <taxon>Dikarya</taxon>
        <taxon>Basidiomycota</taxon>
        <taxon>Agaricomycotina</taxon>
        <taxon>Agaricomycetes</taxon>
        <taxon>Agaricomycetidae</taxon>
        <taxon>Agaricales</taxon>
        <taxon>Marasmiineae</taxon>
        <taxon>Mycenaceae</taxon>
        <taxon>Mycena</taxon>
    </lineage>
</organism>
<dbReference type="GO" id="GO:0016787">
    <property type="term" value="F:hydrolase activity"/>
    <property type="evidence" value="ECO:0007669"/>
    <property type="project" value="UniProtKB-KW"/>
</dbReference>
<keyword evidence="1" id="KW-0378">Hydrolase</keyword>
<comment type="caution">
    <text evidence="4">The sequence shown here is derived from an EMBL/GenBank/DDBJ whole genome shotgun (WGS) entry which is preliminary data.</text>
</comment>
<reference evidence="4" key="1">
    <citation type="submission" date="2023-11" db="EMBL/GenBank/DDBJ databases">
        <authorList>
            <person name="De Vega J J."/>
            <person name="De Vega J J."/>
        </authorList>
    </citation>
    <scope>NUCLEOTIDE SEQUENCE</scope>
</reference>
<dbReference type="EMBL" id="CAVNYO010000436">
    <property type="protein sequence ID" value="CAK5279478.1"/>
    <property type="molecule type" value="Genomic_DNA"/>
</dbReference>
<dbReference type="InterPro" id="IPR012462">
    <property type="entry name" value="UFSP1/2_DUB_cat"/>
</dbReference>
<dbReference type="AlphaFoldDB" id="A0AAD2HP07"/>
<proteinExistence type="predicted"/>
<evidence type="ECO:0000313" key="4">
    <source>
        <dbReference type="EMBL" id="CAK5279478.1"/>
    </source>
</evidence>
<name>A0AAD2HP07_9AGAR</name>
<sequence length="530" mass="58898">MSYTLSGGRIEAEKDSVSPVRCELCTLDLTYLAVDERMTHYNNHLDDNTNMGLNSASLCLPMAAERVATALNYTHESGTSSRTTLSNSTGKDKDGSQQSRWNKMMKRSTEKDLFWYPSQDSDPPRNFTPGLVPLLRLHLLKSHASGHTRRAVLCYDRAVLVTRQVWDAGWGCGYRNFLMACTVLMDQPFQPTYFSLLKSPILPGVRNLQTWIEMAWKDGYDPVGAEELRGKLVGTSRWLGTADLQTAFTSRGIPSQLVDFDTSEQGIELLTNWIVDYFGKDQKNAPSSVNDLGKSPPVMTSSRMPVILQWQGHSCTIVGYEVTGAGVINLLKFDPSLYVATSKILSDTHISHSLINDGLRQAALDIYLSEQNEAFSSRKRAPAATSNPIPLKRSRSSVVDNDDVIVLEDTEKPPAPIAAKAQASHLKPGNVLRPFRINPKRLEKYVPFARHAGSIISNQSLLYEDKDEVPGSLLSDARAAERNREAPPDLERAWTEAPTGFTANLVSTVQYILCYRSVSYVMITSPLWST</sequence>
<accession>A0AAD2HP07</accession>
<feature type="domain" description="UFSP1/2/DUB catalytic" evidence="3">
    <location>
        <begin position="161"/>
        <end position="342"/>
    </location>
</feature>
<dbReference type="Pfam" id="PF07910">
    <property type="entry name" value="Peptidase_C78"/>
    <property type="match status" value="1"/>
</dbReference>
<evidence type="ECO:0000313" key="5">
    <source>
        <dbReference type="Proteomes" id="UP001295794"/>
    </source>
</evidence>
<dbReference type="Proteomes" id="UP001295794">
    <property type="component" value="Unassembled WGS sequence"/>
</dbReference>
<evidence type="ECO:0000256" key="1">
    <source>
        <dbReference type="ARBA" id="ARBA00022801"/>
    </source>
</evidence>
<keyword evidence="5" id="KW-1185">Reference proteome</keyword>
<feature type="region of interest" description="Disordered" evidence="2">
    <location>
        <begin position="75"/>
        <end position="101"/>
    </location>
</feature>
<dbReference type="Gene3D" id="3.90.70.130">
    <property type="match status" value="1"/>
</dbReference>
<feature type="compositionally biased region" description="Polar residues" evidence="2">
    <location>
        <begin position="75"/>
        <end position="89"/>
    </location>
</feature>
<evidence type="ECO:0000256" key="2">
    <source>
        <dbReference type="SAM" id="MobiDB-lite"/>
    </source>
</evidence>
<gene>
    <name evidence="4" type="ORF">MYCIT1_LOCUS29529</name>
</gene>
<protein>
    <recommendedName>
        <fullName evidence="3">UFSP1/2/DUB catalytic domain-containing protein</fullName>
    </recommendedName>
</protein>